<evidence type="ECO:0000256" key="1">
    <source>
        <dbReference type="ARBA" id="ARBA00022741"/>
    </source>
</evidence>
<dbReference type="Pfam" id="PF00005">
    <property type="entry name" value="ABC_tran"/>
    <property type="match status" value="2"/>
</dbReference>
<dbReference type="EMBL" id="SLWX01000020">
    <property type="protein sequence ID" value="TCO71884.1"/>
    <property type="molecule type" value="Genomic_DNA"/>
</dbReference>
<dbReference type="PANTHER" id="PTHR43158">
    <property type="entry name" value="SKFA PEPTIDE EXPORT ATP-BINDING PROTEIN SKFE"/>
    <property type="match status" value="1"/>
</dbReference>
<dbReference type="InterPro" id="IPR003439">
    <property type="entry name" value="ABC_transporter-like_ATP-bd"/>
</dbReference>
<dbReference type="PROSITE" id="PS50893">
    <property type="entry name" value="ABC_TRANSPORTER_2"/>
    <property type="match status" value="2"/>
</dbReference>
<evidence type="ECO:0000313" key="4">
    <source>
        <dbReference type="EMBL" id="TCO71884.1"/>
    </source>
</evidence>
<dbReference type="PANTHER" id="PTHR43158:SF2">
    <property type="entry name" value="SKFA PEPTIDE EXPORT ATP-BINDING PROTEIN SKFE"/>
    <property type="match status" value="1"/>
</dbReference>
<feature type="domain" description="ABC transporter" evidence="3">
    <location>
        <begin position="266"/>
        <end position="497"/>
    </location>
</feature>
<dbReference type="GO" id="GO:0005524">
    <property type="term" value="F:ATP binding"/>
    <property type="evidence" value="ECO:0007669"/>
    <property type="project" value="UniProtKB-KW"/>
</dbReference>
<feature type="domain" description="ABC transporter" evidence="3">
    <location>
        <begin position="9"/>
        <end position="242"/>
    </location>
</feature>
<dbReference type="InterPro" id="IPR017871">
    <property type="entry name" value="ABC_transporter-like_CS"/>
</dbReference>
<evidence type="ECO:0000259" key="3">
    <source>
        <dbReference type="PROSITE" id="PS50893"/>
    </source>
</evidence>
<keyword evidence="5" id="KW-1185">Reference proteome</keyword>
<name>A0A4R2KFN8_9GAMM</name>
<proteinExistence type="predicted"/>
<dbReference type="InterPro" id="IPR003593">
    <property type="entry name" value="AAA+_ATPase"/>
</dbReference>
<dbReference type="Proteomes" id="UP000294980">
    <property type="component" value="Unassembled WGS sequence"/>
</dbReference>
<dbReference type="InterPro" id="IPR027417">
    <property type="entry name" value="P-loop_NTPase"/>
</dbReference>
<dbReference type="SMART" id="SM00382">
    <property type="entry name" value="AAA"/>
    <property type="match status" value="2"/>
</dbReference>
<evidence type="ECO:0000313" key="5">
    <source>
        <dbReference type="Proteomes" id="UP000294980"/>
    </source>
</evidence>
<dbReference type="OrthoDB" id="9805029at2"/>
<dbReference type="PROSITE" id="PS00211">
    <property type="entry name" value="ABC_TRANSPORTER_1"/>
    <property type="match status" value="1"/>
</dbReference>
<keyword evidence="2 4" id="KW-0067">ATP-binding</keyword>
<evidence type="ECO:0000256" key="2">
    <source>
        <dbReference type="ARBA" id="ARBA00022840"/>
    </source>
</evidence>
<reference evidence="4 5" key="1">
    <citation type="submission" date="2019-03" db="EMBL/GenBank/DDBJ databases">
        <title>Genomic Encyclopedia of Type Strains, Phase IV (KMG-IV): sequencing the most valuable type-strain genomes for metagenomic binning, comparative biology and taxonomic classification.</title>
        <authorList>
            <person name="Goeker M."/>
        </authorList>
    </citation>
    <scope>NUCLEOTIDE SEQUENCE [LARGE SCALE GENOMIC DNA]</scope>
    <source>
        <strain evidence="4 5">DSM 23344</strain>
    </source>
</reference>
<gene>
    <name evidence="4" type="ORF">EV688_12038</name>
</gene>
<dbReference type="GO" id="GO:0016887">
    <property type="term" value="F:ATP hydrolysis activity"/>
    <property type="evidence" value="ECO:0007669"/>
    <property type="project" value="InterPro"/>
</dbReference>
<protein>
    <submittedName>
        <fullName evidence="4">Molybdate transport system ATP-binding protein</fullName>
    </submittedName>
</protein>
<organism evidence="4 5">
    <name type="scientific">Chromatocurvus halotolerans</name>
    <dbReference type="NCBI Taxonomy" id="1132028"/>
    <lineage>
        <taxon>Bacteria</taxon>
        <taxon>Pseudomonadati</taxon>
        <taxon>Pseudomonadota</taxon>
        <taxon>Gammaproteobacteria</taxon>
        <taxon>Cellvibrionales</taxon>
        <taxon>Halieaceae</taxon>
        <taxon>Chromatocurvus</taxon>
    </lineage>
</organism>
<dbReference type="SUPFAM" id="SSF52540">
    <property type="entry name" value="P-loop containing nucleoside triphosphate hydrolases"/>
    <property type="match status" value="2"/>
</dbReference>
<sequence length="499" mass="54661">MTQSESPLLDLRNVSLTYRARPVLRGLRWRINPGEQWALLGPNGAGKTVLASIISGEQTHFSGHCHRSGALITGGTAYVGFERARSLIARDRKLDVSEFSPDATDRGTTVADLLPRPLNTAACDAWIHRLEMAPFLDRGLRYISTGQMRKALLASAILSRPGLLILDSPLDGLDAGSRDILASALETLLQSDQAVLLLAREMDAIPQHCSHILVLDRGRMVTAGPRAQVLDDPAVRQIMRPEPLPLRALPLPSGRRYALDGDSDLVRLRAVEVSYGDTRILHDINWTFAVGDHCCISGPNGCGKTTLLGLITGDNHKAYGQDVELFGRRRGSGESIWEIKQNFGLVDTQLQLTFSRGMRSIEVVTSGFFDSVGLFDDWTASQRDIAQSWLDALGLDPIRNEAFDTLSFGMQRMVLLARAMVKSPRMLVLDEPTLGLDGYHRELLLRALAHIVAASDTQLLFVSHSPGALPACINQHLRFVPAEPGFTVACERVARNTVA</sequence>
<dbReference type="RefSeq" id="WP_117319431.1">
    <property type="nucleotide sequence ID" value="NZ_QQSW01000026.1"/>
</dbReference>
<keyword evidence="1" id="KW-0547">Nucleotide-binding</keyword>
<dbReference type="Gene3D" id="3.40.50.300">
    <property type="entry name" value="P-loop containing nucleotide triphosphate hydrolases"/>
    <property type="match status" value="2"/>
</dbReference>
<dbReference type="AlphaFoldDB" id="A0A4R2KFN8"/>
<comment type="caution">
    <text evidence="4">The sequence shown here is derived from an EMBL/GenBank/DDBJ whole genome shotgun (WGS) entry which is preliminary data.</text>
</comment>
<accession>A0A4R2KFN8</accession>